<dbReference type="InterPro" id="IPR016071">
    <property type="entry name" value="Staphylococal_nuclease_OB-fold"/>
</dbReference>
<feature type="domain" description="TNase-like" evidence="1">
    <location>
        <begin position="21"/>
        <end position="159"/>
    </location>
</feature>
<dbReference type="PROSITE" id="PS50830">
    <property type="entry name" value="TNASE_3"/>
    <property type="match status" value="1"/>
</dbReference>
<dbReference type="Proteomes" id="UP000886689">
    <property type="component" value="Unassembled WGS sequence"/>
</dbReference>
<evidence type="ECO:0000313" key="2">
    <source>
        <dbReference type="EMBL" id="MBK8524574.1"/>
    </source>
</evidence>
<dbReference type="SUPFAM" id="SSF50199">
    <property type="entry name" value="Staphylococcal nuclease"/>
    <property type="match status" value="1"/>
</dbReference>
<reference evidence="2" key="1">
    <citation type="submission" date="2020-10" db="EMBL/GenBank/DDBJ databases">
        <title>Connecting structure to function with the recovery of over 1000 high-quality activated sludge metagenome-assembled genomes encoding full-length rRNA genes using long-read sequencing.</title>
        <authorList>
            <person name="Singleton C.M."/>
            <person name="Petriglieri F."/>
            <person name="Kristensen J.M."/>
            <person name="Kirkegaard R.H."/>
            <person name="Michaelsen T.Y."/>
            <person name="Andersen M.H."/>
            <person name="Karst S.M."/>
            <person name="Dueholm M.S."/>
            <person name="Nielsen P.H."/>
            <person name="Albertsen M."/>
        </authorList>
    </citation>
    <scope>NUCLEOTIDE SEQUENCE</scope>
    <source>
        <strain evidence="2">Hirt_18-Q3-R61-65_BATAC.395</strain>
    </source>
</reference>
<name>A0A9D7K346_9PROT</name>
<dbReference type="AlphaFoldDB" id="A0A9D7K346"/>
<evidence type="ECO:0000313" key="3">
    <source>
        <dbReference type="Proteomes" id="UP000886689"/>
    </source>
</evidence>
<gene>
    <name evidence="2" type="ORF">IPL58_10990</name>
</gene>
<dbReference type="EMBL" id="JADJUC010000012">
    <property type="protein sequence ID" value="MBK8524574.1"/>
    <property type="molecule type" value="Genomic_DNA"/>
</dbReference>
<comment type="caution">
    <text evidence="2">The sequence shown here is derived from an EMBL/GenBank/DDBJ whole genome shotgun (WGS) entry which is preliminary data.</text>
</comment>
<evidence type="ECO:0000259" key="1">
    <source>
        <dbReference type="PROSITE" id="PS50830"/>
    </source>
</evidence>
<proteinExistence type="predicted"/>
<dbReference type="Gene3D" id="2.40.50.90">
    <property type="match status" value="1"/>
</dbReference>
<sequence length="171" mass="18570">MTKYILFCLAEMLPAAAPGAEWLDGRVVAVVDGDTLSAAVPRWGYLQVRLAWAGAPDRLQDHGESPRASLGALAAGQSVRLEGLGTVKGQWFATVWALAPGAPCRNAECPKTLDLGLAQIARGMAWHDRRSLGQLPQALGQYEQAEFQAKIRRTGLWAGKNPTPPWDWRGR</sequence>
<organism evidence="2 3">
    <name type="scientific">Candidatus Proximibacter danicus</name>
    <dbReference type="NCBI Taxonomy" id="2954365"/>
    <lineage>
        <taxon>Bacteria</taxon>
        <taxon>Pseudomonadati</taxon>
        <taxon>Pseudomonadota</taxon>
        <taxon>Betaproteobacteria</taxon>
        <taxon>Candidatus Proximibacter</taxon>
    </lineage>
</organism>
<dbReference type="InterPro" id="IPR035437">
    <property type="entry name" value="SNase_OB-fold_sf"/>
</dbReference>
<accession>A0A9D7K346</accession>
<protein>
    <recommendedName>
        <fullName evidence="1">TNase-like domain-containing protein</fullName>
    </recommendedName>
</protein>
<dbReference type="SMART" id="SM00318">
    <property type="entry name" value="SNc"/>
    <property type="match status" value="1"/>
</dbReference>